<gene>
    <name evidence="1" type="ORF">EDM56_00560</name>
</gene>
<dbReference type="AlphaFoldDB" id="A0A3M8DZJ5"/>
<evidence type="ECO:0000313" key="2">
    <source>
        <dbReference type="Proteomes" id="UP000271031"/>
    </source>
</evidence>
<dbReference type="EMBL" id="RHHQ01000002">
    <property type="protein sequence ID" value="RNB92671.1"/>
    <property type="molecule type" value="Genomic_DNA"/>
</dbReference>
<name>A0A3M8DZJ5_9BACL</name>
<sequence>MSLLHKPVKTVLLILTMLAVILVGIMPAFAANAVLLDKTTITAELQSTSKADTYKLKVSGVAKTKDISKIYVKVSDKSYKATFKSSSKSFSLSKDITIKGTKPLSISIEATAKNGDKESLSISLAANAELIDRSSLKVTKAKFMTRYAYTISGKLTADNVTSVEVTIGDRVKEVIPENKAFYIEVIAKNATSVTIKAVDKTGKTDTYTYTIK</sequence>
<dbReference type="Proteomes" id="UP000271031">
    <property type="component" value="Unassembled WGS sequence"/>
</dbReference>
<accession>A0A3M8DZJ5</accession>
<keyword evidence="2" id="KW-1185">Reference proteome</keyword>
<proteinExistence type="predicted"/>
<organism evidence="1 2">
    <name type="scientific">Brevibacillus fluminis</name>
    <dbReference type="NCBI Taxonomy" id="511487"/>
    <lineage>
        <taxon>Bacteria</taxon>
        <taxon>Bacillati</taxon>
        <taxon>Bacillota</taxon>
        <taxon>Bacilli</taxon>
        <taxon>Bacillales</taxon>
        <taxon>Paenibacillaceae</taxon>
        <taxon>Brevibacillus</taxon>
    </lineage>
</organism>
<dbReference type="RefSeq" id="WP_122915928.1">
    <property type="nucleotide sequence ID" value="NZ_RHHQ01000002.1"/>
</dbReference>
<reference evidence="1 2" key="1">
    <citation type="submission" date="2018-10" db="EMBL/GenBank/DDBJ databases">
        <title>Phylogenomics of Brevibacillus.</title>
        <authorList>
            <person name="Dunlap C."/>
        </authorList>
    </citation>
    <scope>NUCLEOTIDE SEQUENCE [LARGE SCALE GENOMIC DNA]</scope>
    <source>
        <strain evidence="1 2">JCM 15716</strain>
    </source>
</reference>
<evidence type="ECO:0000313" key="1">
    <source>
        <dbReference type="EMBL" id="RNB92671.1"/>
    </source>
</evidence>
<comment type="caution">
    <text evidence="1">The sequence shown here is derived from an EMBL/GenBank/DDBJ whole genome shotgun (WGS) entry which is preliminary data.</text>
</comment>
<protein>
    <submittedName>
        <fullName evidence="1">Uncharacterized protein</fullName>
    </submittedName>
</protein>